<keyword evidence="3" id="KW-0560">Oxidoreductase</keyword>
<dbReference type="InterPro" id="IPR029039">
    <property type="entry name" value="Flavoprotein-like_sf"/>
</dbReference>
<gene>
    <name evidence="3" type="primary">hemG</name>
    <name evidence="3" type="ORF">QTN47_18380</name>
</gene>
<dbReference type="GO" id="GO:0016491">
    <property type="term" value="F:oxidoreductase activity"/>
    <property type="evidence" value="ECO:0007669"/>
    <property type="project" value="UniProtKB-KW"/>
</dbReference>
<proteinExistence type="predicted"/>
<keyword evidence="4" id="KW-1185">Reference proteome</keyword>
<protein>
    <submittedName>
        <fullName evidence="3">Menaquinone-dependent protoporphyrinogen IX dehydrogenase</fullName>
        <ecNumber evidence="3">1.3.5.3</ecNumber>
    </submittedName>
</protein>
<dbReference type="Pfam" id="PF12724">
    <property type="entry name" value="Flavodoxin_5"/>
    <property type="match status" value="1"/>
</dbReference>
<evidence type="ECO:0000259" key="2">
    <source>
        <dbReference type="PROSITE" id="PS50902"/>
    </source>
</evidence>
<reference evidence="3 4" key="1">
    <citation type="submission" date="2023-07" db="EMBL/GenBank/DDBJ databases">
        <authorList>
            <person name="Lian W.-H."/>
        </authorList>
    </citation>
    <scope>NUCLEOTIDE SEQUENCE [LARGE SCALE GENOMIC DNA]</scope>
    <source>
        <strain evidence="3 4">SYSU DXS3180</strain>
    </source>
</reference>
<evidence type="ECO:0000256" key="1">
    <source>
        <dbReference type="ARBA" id="ARBA00001917"/>
    </source>
</evidence>
<evidence type="ECO:0000313" key="3">
    <source>
        <dbReference type="EMBL" id="MEX6689481.1"/>
    </source>
</evidence>
<dbReference type="RefSeq" id="WP_369330888.1">
    <property type="nucleotide sequence ID" value="NZ_JAULBC010000006.1"/>
</dbReference>
<dbReference type="PANTHER" id="PTHR38030">
    <property type="entry name" value="PROTOPORPHYRINOGEN IX DEHYDROGENASE [MENAQUINONE]"/>
    <property type="match status" value="1"/>
</dbReference>
<dbReference type="InterPro" id="IPR026816">
    <property type="entry name" value="Flavodoxin_dom"/>
</dbReference>
<dbReference type="InterPro" id="IPR052200">
    <property type="entry name" value="Protoporphyrinogen_IX_DH"/>
</dbReference>
<dbReference type="InterPro" id="IPR008254">
    <property type="entry name" value="Flavodoxin/NO_synth"/>
</dbReference>
<sequence length="180" mass="20179">MKLLIVYGTTEGQTRKIARFIESALEDCGHHVTIADASDDPPPASEFDAVLIGASIHIHSYQPAVAHYVRQNVQVLNQKPSGFFSVCLAVASDLEEEHREAEKIASDFLIKVSWSPKMVGHFAGALKYTQYDFFKRLVMKMIAKREGRSTDTSQDYEYTNWDAVKAFAMDFAGKLEVVKT</sequence>
<dbReference type="PROSITE" id="PS00201">
    <property type="entry name" value="FLAVODOXIN"/>
    <property type="match status" value="1"/>
</dbReference>
<dbReference type="EC" id="1.3.5.3" evidence="3"/>
<dbReference type="NCBIfam" id="NF008316">
    <property type="entry name" value="PRK11104.1"/>
    <property type="match status" value="1"/>
</dbReference>
<organism evidence="3 4">
    <name type="scientific">Danxiaibacter flavus</name>
    <dbReference type="NCBI Taxonomy" id="3049108"/>
    <lineage>
        <taxon>Bacteria</taxon>
        <taxon>Pseudomonadati</taxon>
        <taxon>Bacteroidota</taxon>
        <taxon>Chitinophagia</taxon>
        <taxon>Chitinophagales</taxon>
        <taxon>Chitinophagaceae</taxon>
        <taxon>Danxiaibacter</taxon>
    </lineage>
</organism>
<dbReference type="PANTHER" id="PTHR38030:SF2">
    <property type="entry name" value="PROTOPORPHYRINOGEN IX DEHYDROGENASE [QUINONE]"/>
    <property type="match status" value="1"/>
</dbReference>
<dbReference type="Proteomes" id="UP001560573">
    <property type="component" value="Unassembled WGS sequence"/>
</dbReference>
<comment type="cofactor">
    <cofactor evidence="1">
        <name>FMN</name>
        <dbReference type="ChEBI" id="CHEBI:58210"/>
    </cofactor>
</comment>
<evidence type="ECO:0000313" key="4">
    <source>
        <dbReference type="Proteomes" id="UP001560573"/>
    </source>
</evidence>
<dbReference type="PROSITE" id="PS50902">
    <property type="entry name" value="FLAVODOXIN_LIKE"/>
    <property type="match status" value="1"/>
</dbReference>
<accession>A0ABV3ZHV6</accession>
<comment type="caution">
    <text evidence="3">The sequence shown here is derived from an EMBL/GenBank/DDBJ whole genome shotgun (WGS) entry which is preliminary data.</text>
</comment>
<feature type="domain" description="Flavodoxin-like" evidence="2">
    <location>
        <begin position="3"/>
        <end position="172"/>
    </location>
</feature>
<dbReference type="InterPro" id="IPR001226">
    <property type="entry name" value="Flavodoxin_CS"/>
</dbReference>
<name>A0ABV3ZHV6_9BACT</name>
<dbReference type="Gene3D" id="3.40.50.360">
    <property type="match status" value="1"/>
</dbReference>
<dbReference type="EMBL" id="JAULBC010000006">
    <property type="protein sequence ID" value="MEX6689481.1"/>
    <property type="molecule type" value="Genomic_DNA"/>
</dbReference>
<dbReference type="SUPFAM" id="SSF52218">
    <property type="entry name" value="Flavoproteins"/>
    <property type="match status" value="1"/>
</dbReference>